<evidence type="ECO:0000313" key="7">
    <source>
        <dbReference type="EMBL" id="MFC4109751.1"/>
    </source>
</evidence>
<dbReference type="EMBL" id="JBHSBN010000028">
    <property type="protein sequence ID" value="MFC4109751.1"/>
    <property type="molecule type" value="Genomic_DNA"/>
</dbReference>
<dbReference type="Proteomes" id="UP001595868">
    <property type="component" value="Unassembled WGS sequence"/>
</dbReference>
<proteinExistence type="inferred from homology"/>
<evidence type="ECO:0000256" key="4">
    <source>
        <dbReference type="RuleBase" id="RU003719"/>
    </source>
</evidence>
<keyword evidence="3" id="KW-0520">NAD</keyword>
<evidence type="ECO:0000313" key="8">
    <source>
        <dbReference type="Proteomes" id="UP001595868"/>
    </source>
</evidence>
<dbReference type="RefSeq" id="WP_377551542.1">
    <property type="nucleotide sequence ID" value="NZ_JBHSBN010000028.1"/>
</dbReference>
<evidence type="ECO:0000256" key="2">
    <source>
        <dbReference type="ARBA" id="ARBA00023002"/>
    </source>
</evidence>
<comment type="caution">
    <text evidence="7">The sequence shown here is derived from an EMBL/GenBank/DDBJ whole genome shotgun (WGS) entry which is preliminary data.</text>
</comment>
<reference evidence="8" key="1">
    <citation type="journal article" date="2019" name="Int. J. Syst. Evol. Microbiol.">
        <title>The Global Catalogue of Microorganisms (GCM) 10K type strain sequencing project: providing services to taxonomists for standard genome sequencing and annotation.</title>
        <authorList>
            <consortium name="The Broad Institute Genomics Platform"/>
            <consortium name="The Broad Institute Genome Sequencing Center for Infectious Disease"/>
            <person name="Wu L."/>
            <person name="Ma J."/>
        </authorList>
    </citation>
    <scope>NUCLEOTIDE SEQUENCE [LARGE SCALE GENOMIC DNA]</scope>
    <source>
        <strain evidence="8">2902at01</strain>
    </source>
</reference>
<sequence length="304" mass="32226">MASLEARLRSRFAAVRLPDAPDTDSFLNQRGKEFVAAVTSGRVGVSDQLMDALPNLKAIINFGVGYDTTNIDSVRSRGLILSNTPDVLTDCVADTAVGALIDVMRSLSAADRYIRRGDWLAKGNFPLTRRVSGTTVGILGLGRIGLAIAHRLAGFNIHVAYHNRNRRADVPYPYVDSVIALAARSDILIVAASGGDSSRGLISAEVLDALGPDGFLVNVARGSIVNEAALVDSLAHHRIAGAGLDTFVNEPHVPAELLSLDNVVVLPHVGSGTQETREAMAELVLQNLFQFLADGTLVTPVTSP</sequence>
<dbReference type="InterPro" id="IPR036291">
    <property type="entry name" value="NAD(P)-bd_dom_sf"/>
</dbReference>
<feature type="domain" description="D-isomer specific 2-hydroxyacid dehydrogenase catalytic" evidence="5">
    <location>
        <begin position="14"/>
        <end position="301"/>
    </location>
</feature>
<dbReference type="SUPFAM" id="SSF51735">
    <property type="entry name" value="NAD(P)-binding Rossmann-fold domains"/>
    <property type="match status" value="1"/>
</dbReference>
<accession>A0ABV8KVT8</accession>
<dbReference type="SUPFAM" id="SSF52283">
    <property type="entry name" value="Formate/glycerate dehydrogenase catalytic domain-like"/>
    <property type="match status" value="1"/>
</dbReference>
<dbReference type="Pfam" id="PF02826">
    <property type="entry name" value="2-Hacid_dh_C"/>
    <property type="match status" value="1"/>
</dbReference>
<keyword evidence="2 4" id="KW-0560">Oxidoreductase</keyword>
<name>A0ABV8KVT8_9ACTN</name>
<dbReference type="Pfam" id="PF00389">
    <property type="entry name" value="2-Hacid_dh"/>
    <property type="match status" value="1"/>
</dbReference>
<evidence type="ECO:0000256" key="3">
    <source>
        <dbReference type="ARBA" id="ARBA00023027"/>
    </source>
</evidence>
<dbReference type="PANTHER" id="PTHR10996">
    <property type="entry name" value="2-HYDROXYACID DEHYDROGENASE-RELATED"/>
    <property type="match status" value="1"/>
</dbReference>
<evidence type="ECO:0000256" key="1">
    <source>
        <dbReference type="ARBA" id="ARBA00005854"/>
    </source>
</evidence>
<dbReference type="CDD" id="cd12156">
    <property type="entry name" value="HPPR"/>
    <property type="match status" value="1"/>
</dbReference>
<dbReference type="InterPro" id="IPR050223">
    <property type="entry name" value="D-isomer_2-hydroxyacid_DH"/>
</dbReference>
<organism evidence="7 8">
    <name type="scientific">Micromonospora zhanjiangensis</name>
    <dbReference type="NCBI Taxonomy" id="1522057"/>
    <lineage>
        <taxon>Bacteria</taxon>
        <taxon>Bacillati</taxon>
        <taxon>Actinomycetota</taxon>
        <taxon>Actinomycetes</taxon>
        <taxon>Micromonosporales</taxon>
        <taxon>Micromonosporaceae</taxon>
        <taxon>Micromonospora</taxon>
    </lineage>
</organism>
<gene>
    <name evidence="7" type="ORF">ACFOX0_27955</name>
</gene>
<comment type="similarity">
    <text evidence="1 4">Belongs to the D-isomer specific 2-hydroxyacid dehydrogenase family.</text>
</comment>
<evidence type="ECO:0000259" key="5">
    <source>
        <dbReference type="Pfam" id="PF00389"/>
    </source>
</evidence>
<evidence type="ECO:0000259" key="6">
    <source>
        <dbReference type="Pfam" id="PF02826"/>
    </source>
</evidence>
<protein>
    <submittedName>
        <fullName evidence="7">2-hydroxyacid dehydrogenase</fullName>
    </submittedName>
</protein>
<keyword evidence="8" id="KW-1185">Reference proteome</keyword>
<feature type="domain" description="D-isomer specific 2-hydroxyacid dehydrogenase NAD-binding" evidence="6">
    <location>
        <begin position="98"/>
        <end position="270"/>
    </location>
</feature>
<dbReference type="InterPro" id="IPR006139">
    <property type="entry name" value="D-isomer_2_OHA_DH_cat_dom"/>
</dbReference>
<dbReference type="Gene3D" id="3.40.50.720">
    <property type="entry name" value="NAD(P)-binding Rossmann-like Domain"/>
    <property type="match status" value="2"/>
</dbReference>
<dbReference type="PANTHER" id="PTHR10996:SF178">
    <property type="entry name" value="2-HYDROXYACID DEHYDROGENASE YGL185C-RELATED"/>
    <property type="match status" value="1"/>
</dbReference>
<dbReference type="InterPro" id="IPR006140">
    <property type="entry name" value="D-isomer_DH_NAD-bd"/>
</dbReference>